<keyword evidence="2" id="KW-1185">Reference proteome</keyword>
<gene>
    <name evidence="1" type="ORF">BES34_014020</name>
</gene>
<name>A0ABX4YGB6_9LEPT</name>
<dbReference type="Proteomes" id="UP000094669">
    <property type="component" value="Unassembled WGS sequence"/>
</dbReference>
<organism evidence="1 2">
    <name type="scientific">Leptospira inadai serovar Lyme</name>
    <dbReference type="NCBI Taxonomy" id="293084"/>
    <lineage>
        <taxon>Bacteria</taxon>
        <taxon>Pseudomonadati</taxon>
        <taxon>Spirochaetota</taxon>
        <taxon>Spirochaetia</taxon>
        <taxon>Leptospirales</taxon>
        <taxon>Leptospiraceae</taxon>
        <taxon>Leptospira</taxon>
    </lineage>
</organism>
<proteinExistence type="predicted"/>
<sequence length="83" mass="9369">MTSLFSFSSQSLKLPWSLYWKSVRFDRGSVSSIAKTFSCYANVGFDISMIPSIFLNSHNFIPLRVISILPVRSSGSLKFRSIL</sequence>
<comment type="caution">
    <text evidence="1">The sequence shown here is derived from an EMBL/GenBank/DDBJ whole genome shotgun (WGS) entry which is preliminary data.</text>
</comment>
<evidence type="ECO:0008006" key="3">
    <source>
        <dbReference type="Google" id="ProtNLM"/>
    </source>
</evidence>
<evidence type="ECO:0000313" key="2">
    <source>
        <dbReference type="Proteomes" id="UP000094669"/>
    </source>
</evidence>
<accession>A0ABX4YGB6</accession>
<protein>
    <recommendedName>
        <fullName evidence="3">Lipoprotein</fullName>
    </recommendedName>
</protein>
<dbReference type="EMBL" id="MCRM02000015">
    <property type="protein sequence ID" value="PNV74298.1"/>
    <property type="molecule type" value="Genomic_DNA"/>
</dbReference>
<evidence type="ECO:0000313" key="1">
    <source>
        <dbReference type="EMBL" id="PNV74298.1"/>
    </source>
</evidence>
<reference evidence="1" key="1">
    <citation type="submission" date="2018-01" db="EMBL/GenBank/DDBJ databases">
        <title>Genomic characterization of Leptospira inadai serogroup Lyme isolated from captured rat in Brazil and comparative analysis with human reference strain.</title>
        <authorList>
            <person name="Moreno L.Z."/>
            <person name="Loureiro A.P."/>
            <person name="Miraglia F."/>
            <person name="Kremer F.S."/>
            <person name="Eslabao M.R."/>
            <person name="Dellagostin O.A."/>
            <person name="Lilenbaum W."/>
            <person name="Moreno A.M."/>
        </authorList>
    </citation>
    <scope>NUCLEOTIDE SEQUENCE [LARGE SCALE GENOMIC DNA]</scope>
    <source>
        <strain evidence="1">M34/99</strain>
    </source>
</reference>